<sequence length="90" mass="9946">VTSYSTPAKLIAPGVVVPGTLSITATDLFFDADEENPLYKKQDPKSTEKHTQTTTRNGGHARGPQLDVNRKIFPHKVLFPILGIEWICPM</sequence>
<organism evidence="3 4">
    <name type="scientific">Ancylostoma duodenale</name>
    <dbReference type="NCBI Taxonomy" id="51022"/>
    <lineage>
        <taxon>Eukaryota</taxon>
        <taxon>Metazoa</taxon>
        <taxon>Ecdysozoa</taxon>
        <taxon>Nematoda</taxon>
        <taxon>Chromadorea</taxon>
        <taxon>Rhabditida</taxon>
        <taxon>Rhabditina</taxon>
        <taxon>Rhabditomorpha</taxon>
        <taxon>Strongyloidea</taxon>
        <taxon>Ancylostomatidae</taxon>
        <taxon>Ancylostomatinae</taxon>
        <taxon>Ancylostoma</taxon>
    </lineage>
</organism>
<feature type="domain" description="BEACH-type PH" evidence="2">
    <location>
        <begin position="1"/>
        <end position="90"/>
    </location>
</feature>
<gene>
    <name evidence="3" type="ORF">ANCDUO_27723</name>
</gene>
<dbReference type="Gene3D" id="2.30.29.30">
    <property type="entry name" value="Pleckstrin-homology domain (PH domain)/Phosphotyrosine-binding domain (PTB)"/>
    <property type="match status" value="1"/>
</dbReference>
<dbReference type="AlphaFoldDB" id="A0A0C2F5M6"/>
<feature type="region of interest" description="Disordered" evidence="1">
    <location>
        <begin position="36"/>
        <end position="66"/>
    </location>
</feature>
<dbReference type="Proteomes" id="UP000054047">
    <property type="component" value="Unassembled WGS sequence"/>
</dbReference>
<dbReference type="PROSITE" id="PS51783">
    <property type="entry name" value="PH_BEACH"/>
    <property type="match status" value="1"/>
</dbReference>
<keyword evidence="4" id="KW-1185">Reference proteome</keyword>
<evidence type="ECO:0000259" key="2">
    <source>
        <dbReference type="PROSITE" id="PS51783"/>
    </source>
</evidence>
<dbReference type="EMBL" id="KN795916">
    <property type="protein sequence ID" value="KIH42294.1"/>
    <property type="molecule type" value="Genomic_DNA"/>
</dbReference>
<name>A0A0C2F5M6_9BILA</name>
<dbReference type="InterPro" id="IPR023362">
    <property type="entry name" value="PH-BEACH_dom"/>
</dbReference>
<evidence type="ECO:0000313" key="3">
    <source>
        <dbReference type="EMBL" id="KIH42294.1"/>
    </source>
</evidence>
<dbReference type="InterPro" id="IPR011993">
    <property type="entry name" value="PH-like_dom_sf"/>
</dbReference>
<protein>
    <recommendedName>
        <fullName evidence="2">BEACH-type PH domain-containing protein</fullName>
    </recommendedName>
</protein>
<evidence type="ECO:0000313" key="4">
    <source>
        <dbReference type="Proteomes" id="UP000054047"/>
    </source>
</evidence>
<dbReference type="OrthoDB" id="26681at2759"/>
<feature type="compositionally biased region" description="Basic and acidic residues" evidence="1">
    <location>
        <begin position="37"/>
        <end position="51"/>
    </location>
</feature>
<evidence type="ECO:0000256" key="1">
    <source>
        <dbReference type="SAM" id="MobiDB-lite"/>
    </source>
</evidence>
<reference evidence="3 4" key="1">
    <citation type="submission" date="2013-12" db="EMBL/GenBank/DDBJ databases">
        <title>Draft genome of the parsitic nematode Ancylostoma duodenale.</title>
        <authorList>
            <person name="Mitreva M."/>
        </authorList>
    </citation>
    <scope>NUCLEOTIDE SEQUENCE [LARGE SCALE GENOMIC DNA]</scope>
    <source>
        <strain evidence="3 4">Zhejiang</strain>
    </source>
</reference>
<feature type="non-terminal residue" evidence="3">
    <location>
        <position position="1"/>
    </location>
</feature>
<proteinExistence type="predicted"/>
<accession>A0A0C2F5M6</accession>